<sequence length="244" mass="28467">MPDGINREEITLASEKLLLMLFDFLDEHYGAKERDYLLLGGWAVYIYAGGERSEDIDIYVSNKELEDTIRATIEEIKPKIRSNHIEEISIDFFNSESVFKYMGLDHSDLRNTAKIVEYGGVRFPIVDPTILVAMKFISAPGRGLGTQRGIRKSIKDINDIFYLMESDTIHVNIPRVKRYLKKYILGKSKTYIEFEELIENTLETLDDLSSFLYDEDQRETLNLVREKYLEVRDEIKNIKQFVWG</sequence>
<proteinExistence type="predicted"/>
<name>A0A075LSM1_9EURY</name>
<reference evidence="1 2" key="2">
    <citation type="journal article" date="2015" name="Genome Announc.">
        <title>Complete Genome Sequence of Hyperthermophilic Piezophilic Archaeon Palaeococcus pacificus DY20341T, Isolated from Deep-Sea Hydrothermal Sediments.</title>
        <authorList>
            <person name="Zeng X."/>
            <person name="Jebbar M."/>
            <person name="Shao Z."/>
        </authorList>
    </citation>
    <scope>NUCLEOTIDE SEQUENCE [LARGE SCALE GENOMIC DNA]</scope>
    <source>
        <strain evidence="1 2">DY20341</strain>
    </source>
</reference>
<evidence type="ECO:0008006" key="3">
    <source>
        <dbReference type="Google" id="ProtNLM"/>
    </source>
</evidence>
<dbReference type="Gene3D" id="3.30.460.40">
    <property type="match status" value="1"/>
</dbReference>
<dbReference type="InterPro" id="IPR043519">
    <property type="entry name" value="NT_sf"/>
</dbReference>
<organism evidence="1 2">
    <name type="scientific">Palaeococcus pacificus DY20341</name>
    <dbReference type="NCBI Taxonomy" id="1343739"/>
    <lineage>
        <taxon>Archaea</taxon>
        <taxon>Methanobacteriati</taxon>
        <taxon>Methanobacteriota</taxon>
        <taxon>Thermococci</taxon>
        <taxon>Thermococcales</taxon>
        <taxon>Thermococcaceae</taxon>
        <taxon>Palaeococcus</taxon>
    </lineage>
</organism>
<dbReference type="EMBL" id="CP006019">
    <property type="protein sequence ID" value="AIF68962.1"/>
    <property type="molecule type" value="Genomic_DNA"/>
</dbReference>
<dbReference type="KEGG" id="ppac:PAP_02700"/>
<protein>
    <recommendedName>
        <fullName evidence="3">Nucleotidyltransferase</fullName>
    </recommendedName>
</protein>
<evidence type="ECO:0000313" key="2">
    <source>
        <dbReference type="Proteomes" id="UP000027981"/>
    </source>
</evidence>
<dbReference type="HOGENOM" id="CLU_1136087_0_0_2"/>
<evidence type="ECO:0000313" key="1">
    <source>
        <dbReference type="EMBL" id="AIF68962.1"/>
    </source>
</evidence>
<gene>
    <name evidence="1" type="ORF">PAP_02700</name>
</gene>
<dbReference type="AlphaFoldDB" id="A0A075LSM1"/>
<keyword evidence="2" id="KW-1185">Reference proteome</keyword>
<dbReference type="SUPFAM" id="SSF81301">
    <property type="entry name" value="Nucleotidyltransferase"/>
    <property type="match status" value="1"/>
</dbReference>
<dbReference type="Proteomes" id="UP000027981">
    <property type="component" value="Chromosome"/>
</dbReference>
<accession>A0A075LSM1</accession>
<reference evidence="2" key="1">
    <citation type="submission" date="2013-06" db="EMBL/GenBank/DDBJ databases">
        <title>Complete Genome Sequence of Hyperthermophilic Palaeococcus pacificus DY20341T, Isolated from a Deep-Sea Hydrothermal Sediments.</title>
        <authorList>
            <person name="Zeng X."/>
            <person name="Shao Z."/>
        </authorList>
    </citation>
    <scope>NUCLEOTIDE SEQUENCE [LARGE SCALE GENOMIC DNA]</scope>
    <source>
        <strain evidence="2">DY20341</strain>
    </source>
</reference>